<accession>A0A1V1P4P1</accession>
<gene>
    <name evidence="7" type="ORF">OMM_09322</name>
</gene>
<dbReference type="InterPro" id="IPR003644">
    <property type="entry name" value="Calx_beta"/>
</dbReference>
<evidence type="ECO:0000256" key="5">
    <source>
        <dbReference type="SAM" id="SignalP"/>
    </source>
</evidence>
<feature type="domain" description="Calx-beta" evidence="6">
    <location>
        <begin position="590"/>
        <end position="685"/>
    </location>
</feature>
<dbReference type="GO" id="GO:0007154">
    <property type="term" value="P:cell communication"/>
    <property type="evidence" value="ECO:0007669"/>
    <property type="project" value="InterPro"/>
</dbReference>
<dbReference type="SUPFAM" id="SSF49384">
    <property type="entry name" value="Carbohydrate-binding domain"/>
    <property type="match status" value="1"/>
</dbReference>
<comment type="caution">
    <text evidence="7">The sequence shown here is derived from an EMBL/GenBank/DDBJ whole genome shotgun (WGS) entry which is preliminary data.</text>
</comment>
<keyword evidence="4" id="KW-0406">Ion transport</keyword>
<feature type="domain" description="Calx-beta" evidence="6">
    <location>
        <begin position="371"/>
        <end position="469"/>
    </location>
</feature>
<keyword evidence="2" id="KW-0677">Repeat</keyword>
<feature type="domain" description="Calx-beta" evidence="6">
    <location>
        <begin position="914"/>
        <end position="1009"/>
    </location>
</feature>
<feature type="signal peptide" evidence="5">
    <location>
        <begin position="1"/>
        <end position="24"/>
    </location>
</feature>
<dbReference type="GO" id="GO:0016020">
    <property type="term" value="C:membrane"/>
    <property type="evidence" value="ECO:0007669"/>
    <property type="project" value="InterPro"/>
</dbReference>
<dbReference type="PANTHER" id="PTHR11878">
    <property type="entry name" value="SODIUM/CALCIUM EXCHANGER"/>
    <property type="match status" value="1"/>
</dbReference>
<proteinExistence type="predicted"/>
<feature type="domain" description="Calx-beta" evidence="6">
    <location>
        <begin position="1240"/>
        <end position="1338"/>
    </location>
</feature>
<reference evidence="8" key="1">
    <citation type="submission" date="2012-11" db="EMBL/GenBank/DDBJ databases">
        <authorList>
            <person name="Lucero-Rivera Y.E."/>
            <person name="Tovar-Ramirez D."/>
        </authorList>
    </citation>
    <scope>NUCLEOTIDE SEQUENCE [LARGE SCALE GENOMIC DNA]</scope>
    <source>
        <strain evidence="8">Araruama</strain>
    </source>
</reference>
<dbReference type="GO" id="GO:0030246">
    <property type="term" value="F:carbohydrate binding"/>
    <property type="evidence" value="ECO:0007669"/>
    <property type="project" value="InterPro"/>
</dbReference>
<dbReference type="Gene3D" id="2.60.40.2030">
    <property type="match status" value="12"/>
</dbReference>
<feature type="chain" id="PRO_5010694734" description="Calx-beta domain-containing protein" evidence="5">
    <location>
        <begin position="25"/>
        <end position="1505"/>
    </location>
</feature>
<evidence type="ECO:0000259" key="6">
    <source>
        <dbReference type="SMART" id="SM00237"/>
    </source>
</evidence>
<keyword evidence="1 5" id="KW-0732">Signal</keyword>
<keyword evidence="4" id="KW-0813">Transport</keyword>
<keyword evidence="3" id="KW-0106">Calcium</keyword>
<dbReference type="InterPro" id="IPR008965">
    <property type="entry name" value="CBM2/CBM3_carb-bd_dom_sf"/>
</dbReference>
<organism evidence="7 8">
    <name type="scientific">Candidatus Magnetoglobus multicellularis str. Araruama</name>
    <dbReference type="NCBI Taxonomy" id="890399"/>
    <lineage>
        <taxon>Bacteria</taxon>
        <taxon>Pseudomonadati</taxon>
        <taxon>Thermodesulfobacteriota</taxon>
        <taxon>Desulfobacteria</taxon>
        <taxon>Desulfobacterales</taxon>
        <taxon>Desulfobacteraceae</taxon>
        <taxon>Candidatus Magnetoglobus</taxon>
    </lineage>
</organism>
<dbReference type="PANTHER" id="PTHR11878:SF65">
    <property type="entry name" value="NA_CA-EXCHANGE PROTEIN, ISOFORM G"/>
    <property type="match status" value="1"/>
</dbReference>
<dbReference type="InterPro" id="IPR051171">
    <property type="entry name" value="CaCA"/>
</dbReference>
<evidence type="ECO:0000256" key="2">
    <source>
        <dbReference type="ARBA" id="ARBA00022737"/>
    </source>
</evidence>
<feature type="domain" description="Calx-beta" evidence="6">
    <location>
        <begin position="1130"/>
        <end position="1227"/>
    </location>
</feature>
<dbReference type="Proteomes" id="UP000189670">
    <property type="component" value="Unassembled WGS sequence"/>
</dbReference>
<evidence type="ECO:0000256" key="4">
    <source>
        <dbReference type="ARBA" id="ARBA00023065"/>
    </source>
</evidence>
<evidence type="ECO:0000313" key="7">
    <source>
        <dbReference type="EMBL" id="ETR69763.1"/>
    </source>
</evidence>
<feature type="domain" description="Calx-beta" evidence="6">
    <location>
        <begin position="1351"/>
        <end position="1449"/>
    </location>
</feature>
<feature type="domain" description="Calx-beta" evidence="6">
    <location>
        <begin position="1022"/>
        <end position="1118"/>
    </location>
</feature>
<evidence type="ECO:0000256" key="1">
    <source>
        <dbReference type="ARBA" id="ARBA00022729"/>
    </source>
</evidence>
<name>A0A1V1P4P1_9BACT</name>
<dbReference type="SMART" id="SM00237">
    <property type="entry name" value="Calx_beta"/>
    <property type="match status" value="7"/>
</dbReference>
<protein>
    <recommendedName>
        <fullName evidence="6">Calx-beta domain-containing protein</fullName>
    </recommendedName>
</protein>
<dbReference type="GO" id="GO:0030001">
    <property type="term" value="P:metal ion transport"/>
    <property type="evidence" value="ECO:0007669"/>
    <property type="project" value="TreeGrafter"/>
</dbReference>
<evidence type="ECO:0000313" key="8">
    <source>
        <dbReference type="Proteomes" id="UP000189670"/>
    </source>
</evidence>
<dbReference type="EMBL" id="ATBP01000566">
    <property type="protein sequence ID" value="ETR69763.1"/>
    <property type="molecule type" value="Genomic_DNA"/>
</dbReference>
<dbReference type="Pfam" id="PF03160">
    <property type="entry name" value="Calx-beta"/>
    <property type="match status" value="7"/>
</dbReference>
<dbReference type="InterPro" id="IPR038081">
    <property type="entry name" value="CalX-like_sf"/>
</dbReference>
<dbReference type="SUPFAM" id="SSF141072">
    <property type="entry name" value="CalX-like"/>
    <property type="match status" value="12"/>
</dbReference>
<sequence length="1505" mass="160320">MKKQFLSIFLLFLIILISAASANAETTISISAPYSAAVGGTFDVSFLINDVVNGLAYDFTFDFEPTSVICATKNTDGGFITGMALPDTIDCTNGKIQFAGFALTGQTGNGTLFTTTFQTLTDGVARISYNTGELYDSSQQSILYPTPEEVQIIVGNPPPDIYFASSPQLVTENANTVSIQAIISKIYDRDVSLEFTTSGTAISGTDYTLLTNSISIPEGQTSTTQNVITIIDDIAVEVSENIILSITNATSATIAQPSKYTVNITDNDMPIINWMSESQSIQENAGSATFTATLNTVHPFADVSFDYTVTGTASSGPDYVLSNGSLTISSGDLSISKSAIIMNDTTVEPIENILITLGSPVNAICGATKEHTINITDNDIPSITFDNSSLSVSESDGNISMNLSMDKASYTSVSLSYTITGTASSGNDFQSSQNMVTISEGQTQGSLSLTLIDDAITCESSETIIVTFDQVSNAVFGNITRTTITIAPNDPEIQWTSNNQEIAEGEQSLLSIESCISLDSAITVPYSTSGNVSVSDYNASSTTITIPANQQSASLTITAVDDATQCETDETLTLTLGKPDNAYKGTNLDLSITIPKNDPTVEWSKTSSSVQEGDQLLIEARLCLAMSQSINVDFSLEGGTATETSDYTVGTLSIPGNQTTASLTLNIKDDTTTCENDETISLLINDSDDVSAGTNNTHTVTISQNDPEIQFSSSSQQELSEGNTATLNISSCISIDDPITIPYEISGTSESSDYSILNNSLTIPANQTSTSLSISIVDDNTTCEPDESLIVTLGKPDNAYTGTQLINQITITKNDPTVQWTSTSQQASEGDNLSIQAEMCLAMAQQVDVQCTVSGGSATISDYTIGTLSIPANLTRANLNMTITNDTTTCESEETIIVSIQDSSNAYAGSTKDHTITIGENDPVIQWTSSEQNLLESAGTVTLTATTCVISTVDYDIPYTVGGSSDINDHSLDNGTFTLKANTTSAFLTFTLSDDDVVEPTENISVQLGKVGDIIPSDPDVQKIIISDNDLPTLSWKTASQSIIENSGSMVLTVTMDKISYTTVTVNYATSGDVESEDHSLTDGTLTISAGQNSATIPINIINDTEDEPDEVLHITLNNPQNALSDINKLSLTIVDNDTPLVQFDAESFQINENPGSMATVNVFMPDISYQDIVIPYTLGGTAQTTDYTLSEGSVTIQSSYTKTTLTIPVIDDSLDEPRETLVITLGDPDNADIGSKNAYTLTIVDNDTPKIAWKQSEFIADENAKAISLTVQLDIPGYTDISFDYSITDVSATQGEDYTLNSGTLIIPAGQLSTSINLLIANDDDVEPNESITISLDNITNGVKGENHLTSVIIRDDDMTQVEWTKATETYDENQGTISLSVSLNKTSYTDVTVPYALTLSGTASIEDHTIQSGTFVVPSNSTILTKTFVITEDGIDEPSESIILELQTPTNAKLGINQIKEIIITDNDVPLVSWSKSSQNANENIGLINVTAKLTIPSYTDVT</sequence>
<evidence type="ECO:0000256" key="3">
    <source>
        <dbReference type="ARBA" id="ARBA00022837"/>
    </source>
</evidence>
<feature type="non-terminal residue" evidence="7">
    <location>
        <position position="1505"/>
    </location>
</feature>